<dbReference type="RefSeq" id="WP_056970120.1">
    <property type="nucleotide sequence ID" value="NZ_CP044496.1"/>
</dbReference>
<gene>
    <name evidence="1" type="ORF">LA749_00990</name>
</gene>
<proteinExistence type="predicted"/>
<dbReference type="Gene3D" id="3.30.2310.20">
    <property type="entry name" value="RelE-like"/>
    <property type="match status" value="1"/>
</dbReference>
<reference evidence="1 2" key="1">
    <citation type="submission" date="2019-09" db="EMBL/GenBank/DDBJ databases">
        <title>Genome sequencing of Lactobacillus acetotolerans.</title>
        <authorList>
            <person name="Kim K."/>
        </authorList>
    </citation>
    <scope>NUCLEOTIDE SEQUENCE [LARGE SCALE GENOMIC DNA]</scope>
    <source>
        <strain evidence="1 2">LA749</strain>
    </source>
</reference>
<dbReference type="EMBL" id="CP044496">
    <property type="protein sequence ID" value="QFG50685.1"/>
    <property type="molecule type" value="Genomic_DNA"/>
</dbReference>
<dbReference type="GeneID" id="78211551"/>
<name>A0A5P5ZG72_9LACO</name>
<protein>
    <submittedName>
        <fullName evidence="1">Replication associated protein</fullName>
    </submittedName>
</protein>
<accession>A0A5P5ZG72</accession>
<evidence type="ECO:0000313" key="1">
    <source>
        <dbReference type="EMBL" id="QFG50685.1"/>
    </source>
</evidence>
<dbReference type="InterPro" id="IPR035093">
    <property type="entry name" value="RelE/ParE_toxin_dom_sf"/>
</dbReference>
<dbReference type="Proteomes" id="UP000325393">
    <property type="component" value="Chromosome"/>
</dbReference>
<evidence type="ECO:0000313" key="2">
    <source>
        <dbReference type="Proteomes" id="UP000325393"/>
    </source>
</evidence>
<organism evidence="1 2">
    <name type="scientific">Lactobacillus acetotolerans</name>
    <dbReference type="NCBI Taxonomy" id="1600"/>
    <lineage>
        <taxon>Bacteria</taxon>
        <taxon>Bacillati</taxon>
        <taxon>Bacillota</taxon>
        <taxon>Bacilli</taxon>
        <taxon>Lactobacillales</taxon>
        <taxon>Lactobacillaceae</taxon>
        <taxon>Lactobacillus</taxon>
    </lineage>
</organism>
<sequence>MKTKNIFFINKFKKQYRKVKKNFDWNSIFTGTVPFDNKKRSPWDYIIYCLFNSIKIPNYFYPHHLTLTNKFLKQLQKRFGPNTKFQIIELHFDGHSGDHLLIYAENDENIFLIAIGSHSDLF</sequence>
<dbReference type="AlphaFoldDB" id="A0A5P5ZG72"/>